<dbReference type="SMART" id="SM00595">
    <property type="entry name" value="MADF"/>
    <property type="match status" value="2"/>
</dbReference>
<dbReference type="EnsemblMetazoa" id="AMIN007575-RA">
    <property type="protein sequence ID" value="AMIN007575-PA"/>
    <property type="gene ID" value="AMIN007575"/>
</dbReference>
<dbReference type="GO" id="GO:0005634">
    <property type="term" value="C:nucleus"/>
    <property type="evidence" value="ECO:0007669"/>
    <property type="project" value="TreeGrafter"/>
</dbReference>
<dbReference type="AlphaFoldDB" id="A0A182WB47"/>
<reference evidence="3" key="1">
    <citation type="submission" date="2013-03" db="EMBL/GenBank/DDBJ databases">
        <title>The Genome Sequence of Anopheles minimus MINIMUS1.</title>
        <authorList>
            <consortium name="The Broad Institute Genomics Platform"/>
            <person name="Neafsey D.E."/>
            <person name="Walton C."/>
            <person name="Walker B."/>
            <person name="Young S.K."/>
            <person name="Zeng Q."/>
            <person name="Gargeya S."/>
            <person name="Fitzgerald M."/>
            <person name="Haas B."/>
            <person name="Abouelleil A."/>
            <person name="Allen A.W."/>
            <person name="Alvarado L."/>
            <person name="Arachchi H.M."/>
            <person name="Berlin A.M."/>
            <person name="Chapman S.B."/>
            <person name="Gainer-Dewar J."/>
            <person name="Goldberg J."/>
            <person name="Griggs A."/>
            <person name="Gujja S."/>
            <person name="Hansen M."/>
            <person name="Howarth C."/>
            <person name="Imamovic A."/>
            <person name="Ireland A."/>
            <person name="Larimer J."/>
            <person name="McCowan C."/>
            <person name="Murphy C."/>
            <person name="Pearson M."/>
            <person name="Poon T.W."/>
            <person name="Priest M."/>
            <person name="Roberts A."/>
            <person name="Saif S."/>
            <person name="Shea T."/>
            <person name="Sisk P."/>
            <person name="Sykes S."/>
            <person name="Wortman J."/>
            <person name="Nusbaum C."/>
            <person name="Birren B."/>
        </authorList>
    </citation>
    <scope>NUCLEOTIDE SEQUENCE [LARGE SCALE GENOMIC DNA]</scope>
    <source>
        <strain evidence="3">MINIMUS1</strain>
    </source>
</reference>
<evidence type="ECO:0000259" key="1">
    <source>
        <dbReference type="PROSITE" id="PS51029"/>
    </source>
</evidence>
<dbReference type="VEuPathDB" id="VectorBase:AMIN007575"/>
<dbReference type="InterPro" id="IPR006578">
    <property type="entry name" value="MADF-dom"/>
</dbReference>
<accession>A0A182WB47</accession>
<evidence type="ECO:0000313" key="2">
    <source>
        <dbReference type="EnsemblMetazoa" id="AMIN007575-PA"/>
    </source>
</evidence>
<sequence>MELPEVEYRDEASNSSELMDLNENGNKVTIEFIKVENDEETTQYVEEFDSEEPIINDENNMDTDTDTEATMTKEEFAISLINSVREFSVLWKHTKHGYSDPKAGQDAWNKLSEKFGMPAALLRKKWKLLRQQFRTNRAKMRQMREFDKNYQPPWFAFDAMRYLKEASEGPETETAVEAIEIPVEESSNGCAENEPTCADEIDTQSVILELIEQVKHAPLLWDQSCLLYNNKNKQTEAWKKIAERMNLSVDEAEIKQSLPVTSTTKHPVPKKRVSSAAPVKRHVPSLVAFEPSLPTPVNVNQPLSNPITVKRIVSSTAHLPPTVEPTVRNCKRRFNGTTMNTTPKLLCRTPNSSSLVASKPVLVDLPSGSK</sequence>
<dbReference type="GO" id="GO:0006357">
    <property type="term" value="P:regulation of transcription by RNA polymerase II"/>
    <property type="evidence" value="ECO:0007669"/>
    <property type="project" value="TreeGrafter"/>
</dbReference>
<dbReference type="GO" id="GO:0005667">
    <property type="term" value="C:transcription regulator complex"/>
    <property type="evidence" value="ECO:0007669"/>
    <property type="project" value="TreeGrafter"/>
</dbReference>
<keyword evidence="3" id="KW-1185">Reference proteome</keyword>
<evidence type="ECO:0000313" key="3">
    <source>
        <dbReference type="Proteomes" id="UP000075920"/>
    </source>
</evidence>
<dbReference type="PROSITE" id="PS51029">
    <property type="entry name" value="MADF"/>
    <property type="match status" value="2"/>
</dbReference>
<feature type="domain" description="MADF" evidence="1">
    <location>
        <begin position="209"/>
        <end position="295"/>
    </location>
</feature>
<organism evidence="2 3">
    <name type="scientific">Anopheles minimus</name>
    <dbReference type="NCBI Taxonomy" id="112268"/>
    <lineage>
        <taxon>Eukaryota</taxon>
        <taxon>Metazoa</taxon>
        <taxon>Ecdysozoa</taxon>
        <taxon>Arthropoda</taxon>
        <taxon>Hexapoda</taxon>
        <taxon>Insecta</taxon>
        <taxon>Pterygota</taxon>
        <taxon>Neoptera</taxon>
        <taxon>Endopterygota</taxon>
        <taxon>Diptera</taxon>
        <taxon>Nematocera</taxon>
        <taxon>Culicoidea</taxon>
        <taxon>Culicidae</taxon>
        <taxon>Anophelinae</taxon>
        <taxon>Anopheles</taxon>
    </lineage>
</organism>
<dbReference type="Pfam" id="PF10545">
    <property type="entry name" value="MADF_DNA_bdg"/>
    <property type="match status" value="2"/>
</dbReference>
<dbReference type="Proteomes" id="UP000075920">
    <property type="component" value="Unassembled WGS sequence"/>
</dbReference>
<feature type="domain" description="MADF" evidence="1">
    <location>
        <begin position="79"/>
        <end position="168"/>
    </location>
</feature>
<proteinExistence type="predicted"/>
<reference evidence="2" key="2">
    <citation type="submission" date="2020-05" db="UniProtKB">
        <authorList>
            <consortium name="EnsemblMetazoa"/>
        </authorList>
    </citation>
    <scope>IDENTIFICATION</scope>
    <source>
        <strain evidence="2">MINIMUS1</strain>
    </source>
</reference>
<dbReference type="STRING" id="112268.A0A182WB47"/>
<dbReference type="PANTHER" id="PTHR12243">
    <property type="entry name" value="MADF DOMAIN TRANSCRIPTION FACTOR"/>
    <property type="match status" value="1"/>
</dbReference>
<name>A0A182WB47_9DIPT</name>
<protein>
    <recommendedName>
        <fullName evidence="1">MADF domain-containing protein</fullName>
    </recommendedName>
</protein>
<dbReference type="PANTHER" id="PTHR12243:SF69">
    <property type="entry name" value="SI:CH73-59F11.3"/>
    <property type="match status" value="1"/>
</dbReference>
<dbReference type="InterPro" id="IPR039353">
    <property type="entry name" value="TF_Adf1"/>
</dbReference>